<proteinExistence type="predicted"/>
<dbReference type="EMBL" id="MGHY01000005">
    <property type="protein sequence ID" value="OGM80006.1"/>
    <property type="molecule type" value="Genomic_DNA"/>
</dbReference>
<sequence>MVHTIDDISLVSELVLGTLQVSGRPVMFGELCFLIYGVHQELSKEQEDQILGFYEDGIYPFCDPNVVRRAVWHLIDAGKVELTSDRKFVAV</sequence>
<comment type="caution">
    <text evidence="1">The sequence shown here is derived from an EMBL/GenBank/DDBJ whole genome shotgun (WGS) entry which is preliminary data.</text>
</comment>
<dbReference type="AlphaFoldDB" id="A0A1F8CVA5"/>
<organism evidence="1 2">
    <name type="scientific">Candidatus Woesebacteria bacterium RIFOXYB1_FULL_38_16</name>
    <dbReference type="NCBI Taxonomy" id="1802538"/>
    <lineage>
        <taxon>Bacteria</taxon>
        <taxon>Candidatus Woeseibacteriota</taxon>
    </lineage>
</organism>
<gene>
    <name evidence="1" type="ORF">A2382_04950</name>
</gene>
<evidence type="ECO:0000313" key="1">
    <source>
        <dbReference type="EMBL" id="OGM80006.1"/>
    </source>
</evidence>
<evidence type="ECO:0000313" key="2">
    <source>
        <dbReference type="Proteomes" id="UP000178999"/>
    </source>
</evidence>
<name>A0A1F8CVA5_9BACT</name>
<protein>
    <submittedName>
        <fullName evidence="1">Uncharacterized protein</fullName>
    </submittedName>
</protein>
<reference evidence="1 2" key="1">
    <citation type="journal article" date="2016" name="Nat. Commun.">
        <title>Thousands of microbial genomes shed light on interconnected biogeochemical processes in an aquifer system.</title>
        <authorList>
            <person name="Anantharaman K."/>
            <person name="Brown C.T."/>
            <person name="Hug L.A."/>
            <person name="Sharon I."/>
            <person name="Castelle C.J."/>
            <person name="Probst A.J."/>
            <person name="Thomas B.C."/>
            <person name="Singh A."/>
            <person name="Wilkins M.J."/>
            <person name="Karaoz U."/>
            <person name="Brodie E.L."/>
            <person name="Williams K.H."/>
            <person name="Hubbard S.S."/>
            <person name="Banfield J.F."/>
        </authorList>
    </citation>
    <scope>NUCLEOTIDE SEQUENCE [LARGE SCALE GENOMIC DNA]</scope>
</reference>
<dbReference type="STRING" id="1802538.A2382_04950"/>
<accession>A0A1F8CVA5</accession>
<dbReference type="Proteomes" id="UP000178999">
    <property type="component" value="Unassembled WGS sequence"/>
</dbReference>